<protein>
    <submittedName>
        <fullName evidence="4">Type III secretion protein Q</fullName>
    </submittedName>
</protein>
<evidence type="ECO:0000256" key="1">
    <source>
        <dbReference type="ARBA" id="ARBA00009226"/>
    </source>
</evidence>
<dbReference type="Pfam" id="PF01052">
    <property type="entry name" value="FliMN_C"/>
    <property type="match status" value="1"/>
</dbReference>
<evidence type="ECO:0000259" key="3">
    <source>
        <dbReference type="Pfam" id="PF01052"/>
    </source>
</evidence>
<sequence>MPDFSSPFTTHQPPRLSRNEAKARTAIAQRGSGLVLHLGNAPWRVDLHPDSPEPMAPGDWLLSFEWVGAEFHLQLPHAIANQVAGSLMPGASLAELPHELASAVLEAALTDTLSVLNTLGRGMPQWLGMQKDGVVPGDSANTLGVHLRTEDDSAAIKASLHTDSLGLLLVAGLLGKRAPVPGALNDHLVLKLAAEIGFTHLPSHELGALAQGDVVLMDGCHLGAQRMLWLSADGAAGLQVHLPAPPAQDDTPPEADALHSDNEPLSAVPPQLIVTQAWSSTMPAEMPPSANVNSIDGVPVRLSFDLGDVTLTVAEARALQPGQAISLARPLSGAVTIRANGARVGEGDLVEIDGQLGVSIRTLFASSQQEVE</sequence>
<proteinExistence type="inferred from homology"/>
<dbReference type="EMBL" id="JBEPSH010000014">
    <property type="protein sequence ID" value="MET4580106.1"/>
    <property type="molecule type" value="Genomic_DNA"/>
</dbReference>
<comment type="similarity">
    <text evidence="1">Belongs to the FliN/MopA/SpaO family.</text>
</comment>
<keyword evidence="5" id="KW-1185">Reference proteome</keyword>
<feature type="domain" description="Flagellar motor switch protein FliN-like C-terminal" evidence="3">
    <location>
        <begin position="294"/>
        <end position="361"/>
    </location>
</feature>
<dbReference type="Gene3D" id="2.30.330.10">
    <property type="entry name" value="SpoA-like"/>
    <property type="match status" value="1"/>
</dbReference>
<comment type="caution">
    <text evidence="4">The sequence shown here is derived from an EMBL/GenBank/DDBJ whole genome shotgun (WGS) entry which is preliminary data.</text>
</comment>
<name>A0ABV2QGD4_9BURK</name>
<dbReference type="NCBIfam" id="TIGR02551">
    <property type="entry name" value="SpaO_YscQ"/>
    <property type="match status" value="1"/>
</dbReference>
<dbReference type="SUPFAM" id="SSF101801">
    <property type="entry name" value="Surface presentation of antigens (SPOA)"/>
    <property type="match status" value="1"/>
</dbReference>
<gene>
    <name evidence="4" type="ORF">ABIE13_005245</name>
</gene>
<feature type="compositionally biased region" description="Polar residues" evidence="2">
    <location>
        <begin position="1"/>
        <end position="12"/>
    </location>
</feature>
<dbReference type="InterPro" id="IPR013385">
    <property type="entry name" value="T3SS_SpaO/YscQ/SpaO"/>
</dbReference>
<dbReference type="RefSeq" id="WP_354448783.1">
    <property type="nucleotide sequence ID" value="NZ_JBEPSH010000014.1"/>
</dbReference>
<dbReference type="InterPro" id="IPR036429">
    <property type="entry name" value="SpoA-like_sf"/>
</dbReference>
<accession>A0ABV2QGD4</accession>
<dbReference type="PRINTS" id="PR00956">
    <property type="entry name" value="FLGMOTORFLIN"/>
</dbReference>
<dbReference type="PANTHER" id="PTHR30034">
    <property type="entry name" value="FLAGELLAR MOTOR SWITCH PROTEIN FLIM"/>
    <property type="match status" value="1"/>
</dbReference>
<dbReference type="InterPro" id="IPR001172">
    <property type="entry name" value="FliN_T3SS_HrcQb"/>
</dbReference>
<organism evidence="4 5">
    <name type="scientific">Ottowia thiooxydans</name>
    <dbReference type="NCBI Taxonomy" id="219182"/>
    <lineage>
        <taxon>Bacteria</taxon>
        <taxon>Pseudomonadati</taxon>
        <taxon>Pseudomonadota</taxon>
        <taxon>Betaproteobacteria</taxon>
        <taxon>Burkholderiales</taxon>
        <taxon>Comamonadaceae</taxon>
        <taxon>Ottowia</taxon>
    </lineage>
</organism>
<evidence type="ECO:0000313" key="5">
    <source>
        <dbReference type="Proteomes" id="UP001549320"/>
    </source>
</evidence>
<feature type="region of interest" description="Disordered" evidence="2">
    <location>
        <begin position="1"/>
        <end position="21"/>
    </location>
</feature>
<dbReference type="Proteomes" id="UP001549320">
    <property type="component" value="Unassembled WGS sequence"/>
</dbReference>
<dbReference type="PANTHER" id="PTHR30034:SF6">
    <property type="entry name" value="YOP PROTEINS TRANSLOCATION PROTEIN Q"/>
    <property type="match status" value="1"/>
</dbReference>
<reference evidence="4 5" key="1">
    <citation type="submission" date="2024-06" db="EMBL/GenBank/DDBJ databases">
        <title>Sorghum-associated microbial communities from plants grown in Nebraska, USA.</title>
        <authorList>
            <person name="Schachtman D."/>
        </authorList>
    </citation>
    <scope>NUCLEOTIDE SEQUENCE [LARGE SCALE GENOMIC DNA]</scope>
    <source>
        <strain evidence="4 5">2709</strain>
    </source>
</reference>
<evidence type="ECO:0000256" key="2">
    <source>
        <dbReference type="SAM" id="MobiDB-lite"/>
    </source>
</evidence>
<evidence type="ECO:0000313" key="4">
    <source>
        <dbReference type="EMBL" id="MET4580106.1"/>
    </source>
</evidence>
<dbReference type="InterPro" id="IPR001543">
    <property type="entry name" value="FliN-like_C"/>
</dbReference>